<dbReference type="SUPFAM" id="SSF47384">
    <property type="entry name" value="Homodimeric domain of signal transducing histidine kinase"/>
    <property type="match status" value="1"/>
</dbReference>
<evidence type="ECO:0000259" key="11">
    <source>
        <dbReference type="PROSITE" id="PS50110"/>
    </source>
</evidence>
<dbReference type="InterPro" id="IPR003661">
    <property type="entry name" value="HisK_dim/P_dom"/>
</dbReference>
<dbReference type="PROSITE" id="PS50110">
    <property type="entry name" value="RESPONSE_REGULATORY"/>
    <property type="match status" value="1"/>
</dbReference>
<evidence type="ECO:0000256" key="9">
    <source>
        <dbReference type="SAM" id="Phobius"/>
    </source>
</evidence>
<keyword evidence="9" id="KW-1133">Transmembrane helix</keyword>
<proteinExistence type="predicted"/>
<dbReference type="PANTHER" id="PTHR45339:SF1">
    <property type="entry name" value="HYBRID SIGNAL TRANSDUCTION HISTIDINE KINASE J"/>
    <property type="match status" value="1"/>
</dbReference>
<evidence type="ECO:0000256" key="5">
    <source>
        <dbReference type="ARBA" id="ARBA00022679"/>
    </source>
</evidence>
<dbReference type="EC" id="2.7.13.3" evidence="3"/>
<evidence type="ECO:0000256" key="6">
    <source>
        <dbReference type="ARBA" id="ARBA00022777"/>
    </source>
</evidence>
<comment type="catalytic activity">
    <reaction evidence="1">
        <text>ATP + protein L-histidine = ADP + protein N-phospho-L-histidine.</text>
        <dbReference type="EC" id="2.7.13.3"/>
    </reaction>
</comment>
<evidence type="ECO:0000256" key="4">
    <source>
        <dbReference type="ARBA" id="ARBA00022553"/>
    </source>
</evidence>
<dbReference type="Gene3D" id="6.10.340.10">
    <property type="match status" value="1"/>
</dbReference>
<dbReference type="CDD" id="cd00082">
    <property type="entry name" value="HisKA"/>
    <property type="match status" value="1"/>
</dbReference>
<dbReference type="SMART" id="SM00387">
    <property type="entry name" value="HATPase_c"/>
    <property type="match status" value="1"/>
</dbReference>
<evidence type="ECO:0000256" key="2">
    <source>
        <dbReference type="ARBA" id="ARBA00004370"/>
    </source>
</evidence>
<reference evidence="13 14" key="1">
    <citation type="submission" date="2020-03" db="EMBL/GenBank/DDBJ databases">
        <title>Alteromonas ponticola sp. nov., isolated from seawater.</title>
        <authorList>
            <person name="Yoon J.-H."/>
            <person name="Kim Y.-O."/>
        </authorList>
    </citation>
    <scope>NUCLEOTIDE SEQUENCE [LARGE SCALE GENOMIC DNA]</scope>
    <source>
        <strain evidence="13 14">MYP5</strain>
    </source>
</reference>
<comment type="subcellular location">
    <subcellularLocation>
        <location evidence="2">Membrane</location>
    </subcellularLocation>
</comment>
<dbReference type="Pfam" id="PF00512">
    <property type="entry name" value="HisKA"/>
    <property type="match status" value="1"/>
</dbReference>
<dbReference type="SUPFAM" id="SSF55874">
    <property type="entry name" value="ATPase domain of HSP90 chaperone/DNA topoisomerase II/histidine kinase"/>
    <property type="match status" value="1"/>
</dbReference>
<name>A0ABX1R3W0_9ALTE</name>
<organism evidence="13 14">
    <name type="scientific">Alteromonas ponticola</name>
    <dbReference type="NCBI Taxonomy" id="2720613"/>
    <lineage>
        <taxon>Bacteria</taxon>
        <taxon>Pseudomonadati</taxon>
        <taxon>Pseudomonadota</taxon>
        <taxon>Gammaproteobacteria</taxon>
        <taxon>Alteromonadales</taxon>
        <taxon>Alteromonadaceae</taxon>
        <taxon>Alteromonas/Salinimonas group</taxon>
        <taxon>Alteromonas</taxon>
    </lineage>
</organism>
<dbReference type="InterPro" id="IPR003594">
    <property type="entry name" value="HATPase_dom"/>
</dbReference>
<keyword evidence="5" id="KW-0808">Transferase</keyword>
<dbReference type="PRINTS" id="PR00344">
    <property type="entry name" value="BCTRLSENSOR"/>
</dbReference>
<dbReference type="PANTHER" id="PTHR45339">
    <property type="entry name" value="HYBRID SIGNAL TRANSDUCTION HISTIDINE KINASE J"/>
    <property type="match status" value="1"/>
</dbReference>
<dbReference type="InterPro" id="IPR032255">
    <property type="entry name" value="HBM"/>
</dbReference>
<dbReference type="Proteomes" id="UP000709336">
    <property type="component" value="Unassembled WGS sequence"/>
</dbReference>
<dbReference type="Gene3D" id="3.40.50.2300">
    <property type="match status" value="1"/>
</dbReference>
<dbReference type="InterPro" id="IPR004358">
    <property type="entry name" value="Sig_transdc_His_kin-like_C"/>
</dbReference>
<evidence type="ECO:0000256" key="1">
    <source>
        <dbReference type="ARBA" id="ARBA00000085"/>
    </source>
</evidence>
<dbReference type="InterPro" id="IPR001789">
    <property type="entry name" value="Sig_transdc_resp-reg_receiver"/>
</dbReference>
<dbReference type="SMART" id="SM00448">
    <property type="entry name" value="REC"/>
    <property type="match status" value="1"/>
</dbReference>
<evidence type="ECO:0000259" key="10">
    <source>
        <dbReference type="PROSITE" id="PS50109"/>
    </source>
</evidence>
<gene>
    <name evidence="13" type="ORF">HCJ96_07115</name>
</gene>
<dbReference type="SMART" id="SM01358">
    <property type="entry name" value="HBM"/>
    <property type="match status" value="1"/>
</dbReference>
<dbReference type="SUPFAM" id="SSF52172">
    <property type="entry name" value="CheY-like"/>
    <property type="match status" value="1"/>
</dbReference>
<keyword evidence="4 8" id="KW-0597">Phosphoprotein</keyword>
<feature type="transmembrane region" description="Helical" evidence="9">
    <location>
        <begin position="290"/>
        <end position="308"/>
    </location>
</feature>
<dbReference type="Gene3D" id="1.10.287.130">
    <property type="match status" value="1"/>
</dbReference>
<feature type="modified residue" description="4-aspartylphosphate" evidence="8">
    <location>
        <position position="821"/>
    </location>
</feature>
<keyword evidence="9" id="KW-0472">Membrane</keyword>
<dbReference type="Pfam" id="PF00672">
    <property type="entry name" value="HAMP"/>
    <property type="match status" value="1"/>
</dbReference>
<dbReference type="InterPro" id="IPR011006">
    <property type="entry name" value="CheY-like_superfamily"/>
</dbReference>
<dbReference type="CDD" id="cd06225">
    <property type="entry name" value="HAMP"/>
    <property type="match status" value="1"/>
</dbReference>
<keyword evidence="14" id="KW-1185">Reference proteome</keyword>
<accession>A0ABX1R3W0</accession>
<dbReference type="Pfam" id="PF02518">
    <property type="entry name" value="HATPase_c"/>
    <property type="match status" value="1"/>
</dbReference>
<dbReference type="SMART" id="SM00388">
    <property type="entry name" value="HisKA"/>
    <property type="match status" value="1"/>
</dbReference>
<dbReference type="SUPFAM" id="SSF158472">
    <property type="entry name" value="HAMP domain-like"/>
    <property type="match status" value="1"/>
</dbReference>
<evidence type="ECO:0000313" key="14">
    <source>
        <dbReference type="Proteomes" id="UP000709336"/>
    </source>
</evidence>
<evidence type="ECO:0000256" key="3">
    <source>
        <dbReference type="ARBA" id="ARBA00012438"/>
    </source>
</evidence>
<dbReference type="InterPro" id="IPR005467">
    <property type="entry name" value="His_kinase_dom"/>
</dbReference>
<keyword evidence="7" id="KW-0902">Two-component regulatory system</keyword>
<feature type="domain" description="Response regulatory" evidence="11">
    <location>
        <begin position="771"/>
        <end position="887"/>
    </location>
</feature>
<evidence type="ECO:0000259" key="12">
    <source>
        <dbReference type="PROSITE" id="PS50885"/>
    </source>
</evidence>
<dbReference type="CDD" id="cd17546">
    <property type="entry name" value="REC_hyHK_CKI1_RcsC-like"/>
    <property type="match status" value="1"/>
</dbReference>
<dbReference type="InterPro" id="IPR036890">
    <property type="entry name" value="HATPase_C_sf"/>
</dbReference>
<evidence type="ECO:0000313" key="13">
    <source>
        <dbReference type="EMBL" id="NMH59782.1"/>
    </source>
</evidence>
<evidence type="ECO:0000256" key="8">
    <source>
        <dbReference type="PROSITE-ProRule" id="PRU00169"/>
    </source>
</evidence>
<dbReference type="InterPro" id="IPR036097">
    <property type="entry name" value="HisK_dim/P_sf"/>
</dbReference>
<dbReference type="RefSeq" id="WP_169210336.1">
    <property type="nucleotide sequence ID" value="NZ_JAATNW010000003.1"/>
</dbReference>
<dbReference type="CDD" id="cd16922">
    <property type="entry name" value="HATPase_EvgS-ArcB-TorS-like"/>
    <property type="match status" value="1"/>
</dbReference>
<feature type="domain" description="HAMP" evidence="12">
    <location>
        <begin position="308"/>
        <end position="361"/>
    </location>
</feature>
<dbReference type="InterPro" id="IPR003660">
    <property type="entry name" value="HAMP_dom"/>
</dbReference>
<dbReference type="PROSITE" id="PS50109">
    <property type="entry name" value="HIS_KIN"/>
    <property type="match status" value="1"/>
</dbReference>
<keyword evidence="6" id="KW-0418">Kinase</keyword>
<sequence length="902" mass="100038">MLASIRGQLILILVALVVLLILQGYIARTNQLVLSEGLEQTNRAFTDVGLVRQLERDVIDLQRNVLIFKETTSESAVTRFERLMHSIQSKLSSLDKSANNNLKEMDDSNALKRMRGHLADYQENFRQVVDARFRRDNLIASGTLTELSVLRDEIDQLESGSSLGAVSRSALKLHILEAENAALQYVARPNSVQIKQFNQAISAIKSISSTGEATLSEEFEFQLRSLEDHFRELTQITQGNLFLVNVVMAGSANEFLYLSGELADQVSNRNQQIKLQTQRAAVDAQRKGEFFALFAILLALIAAAYTSLRIMSPIRSITDVFRRLSAGEDVESIPARQRKDEIGQLANAAQVFSEKNKQTKQLLADAQEVNTTLGQLNIELHDAKVKAEQATASKSIFLANMSHEIRTPMNGIIGLLELAQKQPMSPVMKEYLDKAAYSGQILMSVINDILDFSKIEAGKLDIEEVSFSLHSIFDNILAVIGLRAQEKNLQVRLEVQPSLPAQVIGDPLRIAQIILNLASNAVKFTDHGTIHIGFEGALNKKGNAMRLKMTVQDSGIGMSDEQLSRIFQPFTQADGATNRKYGGTGLGLTIVNQLTELMKGKMEVHSTLGKGSTFTVTLPLRTFQNQKGVLSEVASLPAKSLYVTDNALLPASYIELLNIEQRPLNDIDISPDNKALTVPVLIFDTPEFSSLRNKLDALEALKKSGRVIGLVANSQSGHLQSRFNEIWQGPVLFHPFTPIQFSRFVKELLGENTASLVFSSKEEFEEELNGHVLLVEDNNINQVVTGEMLSSLGLTYDIAENGELAVTKMTNAPHYDLVLMDVQMPVMDGYEATKVLREQGFSNIPIIGLSANAMKEDRYRGMQAGMNDYLTKPVKRQAMSSTLRKYLSRNYKKSPLNEEAGF</sequence>
<evidence type="ECO:0000256" key="7">
    <source>
        <dbReference type="ARBA" id="ARBA00023012"/>
    </source>
</evidence>
<dbReference type="PROSITE" id="PS50885">
    <property type="entry name" value="HAMP"/>
    <property type="match status" value="1"/>
</dbReference>
<feature type="domain" description="Histidine kinase" evidence="10">
    <location>
        <begin position="400"/>
        <end position="622"/>
    </location>
</feature>
<keyword evidence="9" id="KW-0812">Transmembrane</keyword>
<dbReference type="EMBL" id="JAATNW010000003">
    <property type="protein sequence ID" value="NMH59782.1"/>
    <property type="molecule type" value="Genomic_DNA"/>
</dbReference>
<dbReference type="Pfam" id="PF00072">
    <property type="entry name" value="Response_reg"/>
    <property type="match status" value="1"/>
</dbReference>
<protein>
    <recommendedName>
        <fullName evidence="3">histidine kinase</fullName>
        <ecNumber evidence="3">2.7.13.3</ecNumber>
    </recommendedName>
</protein>
<dbReference type="Gene3D" id="3.30.565.10">
    <property type="entry name" value="Histidine kinase-like ATPase, C-terminal domain"/>
    <property type="match status" value="1"/>
</dbReference>
<comment type="caution">
    <text evidence="13">The sequence shown here is derived from an EMBL/GenBank/DDBJ whole genome shotgun (WGS) entry which is preliminary data.</text>
</comment>